<feature type="non-terminal residue" evidence="2">
    <location>
        <position position="796"/>
    </location>
</feature>
<feature type="region of interest" description="Disordered" evidence="1">
    <location>
        <begin position="171"/>
        <end position="191"/>
    </location>
</feature>
<dbReference type="Gene3D" id="3.10.10.10">
    <property type="entry name" value="HIV Type 1 Reverse Transcriptase, subunit A, domain 1"/>
    <property type="match status" value="1"/>
</dbReference>
<evidence type="ECO:0000256" key="1">
    <source>
        <dbReference type="SAM" id="MobiDB-lite"/>
    </source>
</evidence>
<accession>A0A6A3I043</accession>
<evidence type="ECO:0008006" key="4">
    <source>
        <dbReference type="Google" id="ProtNLM"/>
    </source>
</evidence>
<name>A0A6A3I043_9STRA</name>
<feature type="compositionally biased region" description="Polar residues" evidence="1">
    <location>
        <begin position="30"/>
        <end position="70"/>
    </location>
</feature>
<dbReference type="SUPFAM" id="SSF50630">
    <property type="entry name" value="Acid proteases"/>
    <property type="match status" value="1"/>
</dbReference>
<evidence type="ECO:0000313" key="3">
    <source>
        <dbReference type="Proteomes" id="UP000429607"/>
    </source>
</evidence>
<organism evidence="2 3">
    <name type="scientific">Phytophthora rubi</name>
    <dbReference type="NCBI Taxonomy" id="129364"/>
    <lineage>
        <taxon>Eukaryota</taxon>
        <taxon>Sar</taxon>
        <taxon>Stramenopiles</taxon>
        <taxon>Oomycota</taxon>
        <taxon>Peronosporomycetes</taxon>
        <taxon>Peronosporales</taxon>
        <taxon>Peronosporaceae</taxon>
        <taxon>Phytophthora</taxon>
    </lineage>
</organism>
<reference evidence="2 3" key="1">
    <citation type="submission" date="2018-09" db="EMBL/GenBank/DDBJ databases">
        <title>Genomic investigation of the strawberry pathogen Phytophthora fragariae indicates pathogenicity is determined by transcriptional variation in three key races.</title>
        <authorList>
            <person name="Adams T.M."/>
            <person name="Armitage A.D."/>
            <person name="Sobczyk M.K."/>
            <person name="Bates H.J."/>
            <person name="Dunwell J.M."/>
            <person name="Nellist C.F."/>
            <person name="Harrison R.J."/>
        </authorList>
    </citation>
    <scope>NUCLEOTIDE SEQUENCE [LARGE SCALE GENOMIC DNA]</scope>
    <source>
        <strain evidence="2 3">SCRP249</strain>
    </source>
</reference>
<dbReference type="InterPro" id="IPR021109">
    <property type="entry name" value="Peptidase_aspartic_dom_sf"/>
</dbReference>
<feature type="region of interest" description="Disordered" evidence="1">
    <location>
        <begin position="207"/>
        <end position="238"/>
    </location>
</feature>
<feature type="compositionally biased region" description="Basic residues" evidence="1">
    <location>
        <begin position="171"/>
        <end position="184"/>
    </location>
</feature>
<dbReference type="EMBL" id="QXFV01003683">
    <property type="protein sequence ID" value="KAE8974702.1"/>
    <property type="molecule type" value="Genomic_DNA"/>
</dbReference>
<protein>
    <recommendedName>
        <fullName evidence="4">Peptidase A2 domain-containing protein</fullName>
    </recommendedName>
</protein>
<proteinExistence type="predicted"/>
<gene>
    <name evidence="2" type="ORF">PR001_g25919</name>
</gene>
<feature type="region of interest" description="Disordered" evidence="1">
    <location>
        <begin position="1"/>
        <end position="90"/>
    </location>
</feature>
<comment type="caution">
    <text evidence="2">The sequence shown here is derived from an EMBL/GenBank/DDBJ whole genome shotgun (WGS) entry which is preliminary data.</text>
</comment>
<sequence>MAQRAASVQPYPDIPSKKRTLKTGDGACRTGTTTYTVGNANPTTAPAINPEYSSVTAEAPVTTTEDSSVTADGPDEAQQRRHGGLAEYTGPLPRRQREITHVMRVEVAQDQEGAAVGTPAEKNPVQLMAAVMAEMHRADAVNAKVLQARAANDAMEEKKTEEAARWAARATKRRERAHRRRLARKEREQRHGDGVLVTVGDVMRVTSERDGQSKAAPEEGDLGPGPTPERQVKMPEPSPEFRDAMVWSVRARDALREVEARRGALTEGFAKLAVVEAERLELLAAGNVVGENETRDGVARQLIAAAAGLRAIAADDWTDGEETPLHVSGAKRRFEKKVQKARAKARRQQQRHDTLPQYETETFTAMDELRRQGRDRARKFTREEAEAVELVLPYATEALRKKQRQKQRRDYDYHSGSYYQEPVLEEREGHAQPVRVGKLRAARASTIDLLPTATMLVRNERKPVKIDTGAQYSVAGQGWSRYGTKLDTVAPVDYMEGFSGVAVKVLGVWRFDFLTQYQQHMQVDALLVASDTPDFLVGEDWMYAQGVKIDFLASEMKWYADDEKIVVPFTGIGTSTARGTGAAKVRLLKQAKVVTQTMHHVHLAVEAPDGSVGMFVPKPRKERHLLLAPTVATVRAGRITVPVLSLAGRTTKLPSREALGTWAPADADMEILEVSGELDRANVKQWIAEMLKARTEPLSNEADLQMGDMEEGDRDLMMQLLRNYPALIEPRKGCPPMTTLGVEHEIHTGDAAPIKVRPRRHAHTEQMVVDAEVDHMLNDGVVEEGNGAWGFPVVLV</sequence>
<dbReference type="Proteomes" id="UP000429607">
    <property type="component" value="Unassembled WGS sequence"/>
</dbReference>
<evidence type="ECO:0000313" key="2">
    <source>
        <dbReference type="EMBL" id="KAE8974702.1"/>
    </source>
</evidence>
<dbReference type="AlphaFoldDB" id="A0A6A3I043"/>